<accession>A0A2W5U4C0</accession>
<protein>
    <submittedName>
        <fullName evidence="2">Uncharacterized protein</fullName>
    </submittedName>
</protein>
<feature type="compositionally biased region" description="Low complexity" evidence="1">
    <location>
        <begin position="908"/>
        <end position="933"/>
    </location>
</feature>
<dbReference type="EMBL" id="QFQP01000001">
    <property type="protein sequence ID" value="PZR18475.1"/>
    <property type="molecule type" value="Genomic_DNA"/>
</dbReference>
<reference evidence="2 3" key="1">
    <citation type="submission" date="2017-08" db="EMBL/GenBank/DDBJ databases">
        <title>Infants hospitalized years apart are colonized by the same room-sourced microbial strains.</title>
        <authorList>
            <person name="Brooks B."/>
            <person name="Olm M.R."/>
            <person name="Firek B.A."/>
            <person name="Baker R."/>
            <person name="Thomas B.C."/>
            <person name="Morowitz M.J."/>
            <person name="Banfield J.F."/>
        </authorList>
    </citation>
    <scope>NUCLEOTIDE SEQUENCE [LARGE SCALE GENOMIC DNA]</scope>
    <source>
        <strain evidence="2">S2_003_000_R2_14</strain>
    </source>
</reference>
<feature type="compositionally biased region" description="Low complexity" evidence="1">
    <location>
        <begin position="886"/>
        <end position="900"/>
    </location>
</feature>
<evidence type="ECO:0000256" key="1">
    <source>
        <dbReference type="SAM" id="MobiDB-lite"/>
    </source>
</evidence>
<dbReference type="AlphaFoldDB" id="A0A2W5U4C0"/>
<gene>
    <name evidence="2" type="ORF">DI536_00920</name>
</gene>
<dbReference type="Proteomes" id="UP000249061">
    <property type="component" value="Unassembled WGS sequence"/>
</dbReference>
<feature type="compositionally biased region" description="Basic residues" evidence="1">
    <location>
        <begin position="957"/>
        <end position="975"/>
    </location>
</feature>
<name>A0A2W5U4C0_9BACT</name>
<feature type="compositionally biased region" description="Low complexity" evidence="1">
    <location>
        <begin position="843"/>
        <end position="864"/>
    </location>
</feature>
<dbReference type="SUPFAM" id="SSF49452">
    <property type="entry name" value="Starch-binding domain-like"/>
    <property type="match status" value="2"/>
</dbReference>
<proteinExistence type="predicted"/>
<dbReference type="Gene3D" id="2.60.40.1120">
    <property type="entry name" value="Carboxypeptidase-like, regulatory domain"/>
    <property type="match status" value="2"/>
</dbReference>
<organism evidence="2 3">
    <name type="scientific">Archangium gephyra</name>
    <dbReference type="NCBI Taxonomy" id="48"/>
    <lineage>
        <taxon>Bacteria</taxon>
        <taxon>Pseudomonadati</taxon>
        <taxon>Myxococcota</taxon>
        <taxon>Myxococcia</taxon>
        <taxon>Myxococcales</taxon>
        <taxon>Cystobacterineae</taxon>
        <taxon>Archangiaceae</taxon>
        <taxon>Archangium</taxon>
    </lineage>
</organism>
<dbReference type="GO" id="GO:0030246">
    <property type="term" value="F:carbohydrate binding"/>
    <property type="evidence" value="ECO:0007669"/>
    <property type="project" value="InterPro"/>
</dbReference>
<comment type="caution">
    <text evidence="2">The sequence shown here is derived from an EMBL/GenBank/DDBJ whole genome shotgun (WGS) entry which is preliminary data.</text>
</comment>
<dbReference type="InterPro" id="IPR013784">
    <property type="entry name" value="Carb-bd-like_fold"/>
</dbReference>
<evidence type="ECO:0000313" key="2">
    <source>
        <dbReference type="EMBL" id="PZR18475.1"/>
    </source>
</evidence>
<feature type="region of interest" description="Disordered" evidence="1">
    <location>
        <begin position="841"/>
        <end position="975"/>
    </location>
</feature>
<evidence type="ECO:0000313" key="3">
    <source>
        <dbReference type="Proteomes" id="UP000249061"/>
    </source>
</evidence>
<sequence>MARHPWYAEATLENVVVAEGQTVDLRMSPIVLSIRPATISGVVLVERDGQPTTAAQGATVTLSTGATTTTDADGKYVLTGVVAGTHTLRAQLAQYADPLPSRTITVEPDGLMTADTITLELLRGSVRGTVETADGAPADGITASLAPVGYGAAAAVGMVSSRAQYLITSVPYGDYTLTLSKQGYFRASLTVRVDAPSVNVSNTVLAPQSGDFLIDDLDPDNPPTFTRTANVTVVFTNTANATEMRISEDQAFTGVNFVTFQNNRPITLTGTEGVKTLYVQLKDNTGTVGPTLSSSITLDTTPPAAPSLELDSTGVSGAGLKFTNSNVTLPLRVLAQDTLSGVSGMRLSGTGAATGGLLTTPTLPYQSDAVFNRAVTTDGVQTVYAQVIDNAGNASAIVSDVVVVDRAVPSGAITALRGPGATADGYTNQLFVDVQVAVGAEPDGGSVQVKLANAAGPDLDAAQFQAALPVVSWHLGAASDGLKTIHAQFRDTAGNLSAPLNTTITYDVTAPSPVSANVTPAISPSTSVTVNVASSASDLSATEAVTVSENPSFTAAGTVGPMPMPGSGQIPFTLSNGDGVHTVYVRFKDRAGNTSVVTAQVTLDDTPPSAPSFSLVATGTRGATKFTRNGASLPFTLTGVDALSGVAQMRLSTSSAVGANGLLTTGTTSPWVASGTFTRAAGDAPVTVYAQLIDAAGNAIAVVSDTIVVDTAVPSGTVNIARGAEATVDGFTNSSVVNVSLTAPAEPNGGGVTFKMANTNGIELTQAAFQELSPTVSWFLSNGEGSKTVYVVFRDSAGNESTPVTANITYDLTAPTPATATITPATTRVLGVTVAVASSAGDLSPTTGLTLSESSSFSGSGTVGPMAMPGGGTVGFTLSNSGDGLPPSTCASATAPATAPSFPPPSPSTARRPAAPSTSPARSPTVSPPAARSPRPPTCAWASAFRARPNTSSALGRSRRAPRAGTRRCRPTAKC</sequence>
<dbReference type="Pfam" id="PF13620">
    <property type="entry name" value="CarboxypepD_reg"/>
    <property type="match status" value="1"/>
</dbReference>